<evidence type="ECO:0000256" key="1">
    <source>
        <dbReference type="SAM" id="MobiDB-lite"/>
    </source>
</evidence>
<dbReference type="Proteomes" id="UP000886632">
    <property type="component" value="Unassembled WGS sequence"/>
</dbReference>
<sequence>MTEPLRIDELGADDRLLDALAARTYDGADPIGGLLLSFARACDKPSPTALTRKRRSGRRIVVSTFATAVFLASGASVAAAVSGYEPDRDDAWASSIEQWWSTLPGLSGGQGEVVAVPARATSASSSTSTTSLWAHDAPTRVVPPTPTPAVIVVPAETSADASASSTESSSSAAPTGEVETPTPPTTPTAPTEPTPTPTPSTPSSASPGSTDGSSHPAGPPAGKSGSTPGQNANPGGPAMAPEPQPGGRPTGGHNVPAAMLEALDLAPAAS</sequence>
<reference evidence="6 7" key="1">
    <citation type="submission" date="2020-10" db="EMBL/GenBank/DDBJ databases">
        <title>Connecting structure to function with the recovery of over 1000 high-quality activated sludge metagenome-assembled genomes encoding full-length rRNA genes using long-read sequencing.</title>
        <authorList>
            <person name="Singleton C.M."/>
            <person name="Petriglieri F."/>
            <person name="Kristensen J.M."/>
            <person name="Kirkegaard R.H."/>
            <person name="Michaelsen T.Y."/>
            <person name="Andersen M.H."/>
            <person name="Karst S.M."/>
            <person name="Dueholm M.S."/>
            <person name="Nielsen P.H."/>
            <person name="Albertsen M."/>
        </authorList>
    </citation>
    <scope>NUCLEOTIDE SEQUENCE [LARGE SCALE GENOMIC DNA]</scope>
    <source>
        <strain evidence="3">AalE_18-Q3-R2-46_BAT3C.188</strain>
        <strain evidence="4">Ega_18-Q3-R5-49_MAXAC.001</strain>
        <strain evidence="5">Ribe_18-Q3-R11-54_MAXAC.001</strain>
    </source>
</reference>
<gene>
    <name evidence="3" type="ORF">IPF40_08415</name>
    <name evidence="4" type="ORF">IPI13_01015</name>
    <name evidence="5" type="ORF">IPP00_14430</name>
</gene>
<proteinExistence type="predicted"/>
<dbReference type="AlphaFoldDB" id="A0A934X680"/>
<organism evidence="3 6">
    <name type="scientific">Candidatus Phosphoribacter hodrii</name>
    <dbReference type="NCBI Taxonomy" id="2953743"/>
    <lineage>
        <taxon>Bacteria</taxon>
        <taxon>Bacillati</taxon>
        <taxon>Actinomycetota</taxon>
        <taxon>Actinomycetes</taxon>
        <taxon>Micrococcales</taxon>
        <taxon>Dermatophilaceae</taxon>
        <taxon>Candidatus Phosphoribacter</taxon>
    </lineage>
</organism>
<feature type="compositionally biased region" description="Polar residues" evidence="1">
    <location>
        <begin position="224"/>
        <end position="233"/>
    </location>
</feature>
<dbReference type="Proteomes" id="UP000726105">
    <property type="component" value="Unassembled WGS sequence"/>
</dbReference>
<keyword evidence="2" id="KW-1133">Transmembrane helix</keyword>
<dbReference type="EMBL" id="JADJIB010000001">
    <property type="protein sequence ID" value="MBK7271794.1"/>
    <property type="molecule type" value="Genomic_DNA"/>
</dbReference>
<comment type="caution">
    <text evidence="3">The sequence shown here is derived from an EMBL/GenBank/DDBJ whole genome shotgun (WGS) entry which is preliminary data.</text>
</comment>
<evidence type="ECO:0000313" key="3">
    <source>
        <dbReference type="EMBL" id="MBK6301063.1"/>
    </source>
</evidence>
<accession>A0A934X680</accession>
<keyword evidence="2" id="KW-0812">Transmembrane</keyword>
<evidence type="ECO:0000256" key="2">
    <source>
        <dbReference type="SAM" id="Phobius"/>
    </source>
</evidence>
<evidence type="ECO:0000313" key="5">
    <source>
        <dbReference type="EMBL" id="MBL0005111.1"/>
    </source>
</evidence>
<keyword evidence="2" id="KW-0472">Membrane</keyword>
<protein>
    <submittedName>
        <fullName evidence="3">Uncharacterized protein</fullName>
    </submittedName>
</protein>
<evidence type="ECO:0000313" key="7">
    <source>
        <dbReference type="Proteomes" id="UP000726105"/>
    </source>
</evidence>
<feature type="region of interest" description="Disordered" evidence="1">
    <location>
        <begin position="157"/>
        <end position="270"/>
    </location>
</feature>
<dbReference type="Proteomes" id="UP000718281">
    <property type="component" value="Unassembled WGS sequence"/>
</dbReference>
<evidence type="ECO:0000313" key="6">
    <source>
        <dbReference type="Proteomes" id="UP000718281"/>
    </source>
</evidence>
<dbReference type="EMBL" id="JADKGK010000024">
    <property type="protein sequence ID" value="MBL0005111.1"/>
    <property type="molecule type" value="Genomic_DNA"/>
</dbReference>
<feature type="compositionally biased region" description="Low complexity" evidence="1">
    <location>
        <begin position="201"/>
        <end position="214"/>
    </location>
</feature>
<feature type="compositionally biased region" description="Pro residues" evidence="1">
    <location>
        <begin position="181"/>
        <end position="200"/>
    </location>
</feature>
<name>A0A934X680_9MICO</name>
<evidence type="ECO:0000313" key="4">
    <source>
        <dbReference type="EMBL" id="MBK7271794.1"/>
    </source>
</evidence>
<dbReference type="EMBL" id="JADIXZ010000004">
    <property type="protein sequence ID" value="MBK6301063.1"/>
    <property type="molecule type" value="Genomic_DNA"/>
</dbReference>
<feature type="transmembrane region" description="Helical" evidence="2">
    <location>
        <begin position="60"/>
        <end position="81"/>
    </location>
</feature>
<feature type="compositionally biased region" description="Low complexity" evidence="1">
    <location>
        <begin position="157"/>
        <end position="180"/>
    </location>
</feature>